<dbReference type="InterPro" id="IPR036388">
    <property type="entry name" value="WH-like_DNA-bd_sf"/>
</dbReference>
<dbReference type="SUPFAM" id="SSF48452">
    <property type="entry name" value="TPR-like"/>
    <property type="match status" value="1"/>
</dbReference>
<dbReference type="InterPro" id="IPR016032">
    <property type="entry name" value="Sig_transdc_resp-reg_C-effctor"/>
</dbReference>
<dbReference type="InterPro" id="IPR051677">
    <property type="entry name" value="AfsR-DnrI-RedD_regulator"/>
</dbReference>
<reference evidence="4 5" key="1">
    <citation type="submission" date="2024-02" db="EMBL/GenBank/DDBJ databases">
        <title>Full genome sequence of Nocardioides kribbensis.</title>
        <authorList>
            <person name="Poletto B.L."/>
            <person name="Silva G."/>
            <person name="Galante D."/>
            <person name="Campos K.R."/>
            <person name="Santos M.B.N."/>
            <person name="Sacchi C.T."/>
        </authorList>
    </citation>
    <scope>NUCLEOTIDE SEQUENCE [LARGE SCALE GENOMIC DNA]</scope>
    <source>
        <strain evidence="4 5">O4R</strain>
    </source>
</reference>
<dbReference type="Gene3D" id="1.25.40.10">
    <property type="entry name" value="Tetratricopeptide repeat domain"/>
    <property type="match status" value="1"/>
</dbReference>
<dbReference type="RefSeq" id="WP_349804935.1">
    <property type="nucleotide sequence ID" value="NZ_JBEGDP010000014.1"/>
</dbReference>
<protein>
    <submittedName>
        <fullName evidence="4">Bacterial transcriptional activator domain-containing protein</fullName>
    </submittedName>
</protein>
<evidence type="ECO:0000256" key="2">
    <source>
        <dbReference type="ARBA" id="ARBA00023163"/>
    </source>
</evidence>
<evidence type="ECO:0000313" key="4">
    <source>
        <dbReference type="EMBL" id="MEQ7848214.1"/>
    </source>
</evidence>
<dbReference type="Pfam" id="PF03704">
    <property type="entry name" value="BTAD"/>
    <property type="match status" value="1"/>
</dbReference>
<keyword evidence="5" id="KW-1185">Reference proteome</keyword>
<dbReference type="PANTHER" id="PTHR35807:SF1">
    <property type="entry name" value="TRANSCRIPTIONAL REGULATOR REDD"/>
    <property type="match status" value="1"/>
</dbReference>
<dbReference type="InterPro" id="IPR011990">
    <property type="entry name" value="TPR-like_helical_dom_sf"/>
</dbReference>
<feature type="domain" description="Bacterial transcriptional activator" evidence="3">
    <location>
        <begin position="105"/>
        <end position="250"/>
    </location>
</feature>
<evidence type="ECO:0000256" key="1">
    <source>
        <dbReference type="ARBA" id="ARBA00023015"/>
    </source>
</evidence>
<evidence type="ECO:0000313" key="5">
    <source>
        <dbReference type="Proteomes" id="UP001482520"/>
    </source>
</evidence>
<dbReference type="InterPro" id="IPR005158">
    <property type="entry name" value="BTAD"/>
</dbReference>
<accession>A0ABV1P0D3</accession>
<dbReference type="PANTHER" id="PTHR35807">
    <property type="entry name" value="TRANSCRIPTIONAL REGULATOR REDD-RELATED"/>
    <property type="match status" value="1"/>
</dbReference>
<gene>
    <name evidence="4" type="ORF">V6R90_13090</name>
</gene>
<dbReference type="Gene3D" id="1.10.10.10">
    <property type="entry name" value="Winged helix-like DNA-binding domain superfamily/Winged helix DNA-binding domain"/>
    <property type="match status" value="1"/>
</dbReference>
<dbReference type="SMART" id="SM01043">
    <property type="entry name" value="BTAD"/>
    <property type="match status" value="1"/>
</dbReference>
<sequence length="256" mass="27682">MPGPRTTPPVLVRLLGGLEVVRRDGTVVPPAAWRTGKTMDLVRILALADGRPVRARTLTDALWSTASPEHAGGSLRTAASQIRRAVEADCVVRHPEGLVLEGAWVDVAVYRDHARHARLAFLDARLGDVLDHTRRAETLWAGDLSAHDETAAWARAERSALRDLRSVMLADAAEAALRTGALREAVDLAQRAIAVDPGAEAVHRTLMTAYAELGETAAALRTFEGYRRQLAEELGADPSPQTRELHLRLLRGAGAD</sequence>
<organism evidence="4 5">
    <name type="scientific">Nocardioides kribbensis</name>
    <dbReference type="NCBI Taxonomy" id="305517"/>
    <lineage>
        <taxon>Bacteria</taxon>
        <taxon>Bacillati</taxon>
        <taxon>Actinomycetota</taxon>
        <taxon>Actinomycetes</taxon>
        <taxon>Propionibacteriales</taxon>
        <taxon>Nocardioidaceae</taxon>
        <taxon>Nocardioides</taxon>
    </lineage>
</organism>
<name>A0ABV1P0D3_9ACTN</name>
<comment type="caution">
    <text evidence="4">The sequence shown here is derived from an EMBL/GenBank/DDBJ whole genome shotgun (WGS) entry which is preliminary data.</text>
</comment>
<proteinExistence type="predicted"/>
<keyword evidence="2" id="KW-0804">Transcription</keyword>
<dbReference type="Proteomes" id="UP001482520">
    <property type="component" value="Unassembled WGS sequence"/>
</dbReference>
<dbReference type="SUPFAM" id="SSF46894">
    <property type="entry name" value="C-terminal effector domain of the bipartite response regulators"/>
    <property type="match status" value="1"/>
</dbReference>
<dbReference type="EMBL" id="JBEGDP010000014">
    <property type="protein sequence ID" value="MEQ7848214.1"/>
    <property type="molecule type" value="Genomic_DNA"/>
</dbReference>
<evidence type="ECO:0000259" key="3">
    <source>
        <dbReference type="SMART" id="SM01043"/>
    </source>
</evidence>
<keyword evidence="1" id="KW-0805">Transcription regulation</keyword>